<gene>
    <name evidence="1" type="ORF">OWV82_017329</name>
</gene>
<keyword evidence="2" id="KW-1185">Reference proteome</keyword>
<sequence>MKYRIPKLVTDGFYREALLLYAQHHSATLPPHRFTFPPLLKVCAKLKSPIQGQILHAHLIKTGFSADVYSATALTDMYMKLNLLSDAVKSFDEMPDRNVASLNAAISGFSQNGCFREALKVFKQSVIGLFRPNSVTVASVLSACESVEHGMEMHCLAIKLGVEMDVYVATSLLTMYSNCKEITSATRVFAVMPNKNVVSYNAFLTGLLQNGVPLLVLNVFKDMREFLHEQPNSVTFISVISACASLLYLQFGRQLHGYILKIQMQADTMIGTALVDMYSKCGTWPWAQNVFKELNGSRNILTWNSMIAGMMLNGQSEKAIELFEQLPYEGFKPDPATWNSMISGFAHLGKGFEAFKYFEKMLSDAVVTSLKCFTSLLSACAELPALRRGREIHGHVIRTDMNKDEFMATALIYMYMKCGQPSWARRIFNQFEIKPHDPAFWNAMISGYGRNGEYESAVEIFDIMQEEKVKPNSASFVGILSACSHAGQVDKGLQVFRMMNDDYGLKPTPEHFGCVIDLLSRSGRLHKARQLIQELAEPSVSVFYSLLGACMCHLNSDLGEEMAMKLSELDLENPTPFVILSNIYAGLGRWDDVERIRHMVNGRGLRKLPGSSTGVT</sequence>
<organism evidence="1 2">
    <name type="scientific">Melia azedarach</name>
    <name type="common">Chinaberry tree</name>
    <dbReference type="NCBI Taxonomy" id="155640"/>
    <lineage>
        <taxon>Eukaryota</taxon>
        <taxon>Viridiplantae</taxon>
        <taxon>Streptophyta</taxon>
        <taxon>Embryophyta</taxon>
        <taxon>Tracheophyta</taxon>
        <taxon>Spermatophyta</taxon>
        <taxon>Magnoliopsida</taxon>
        <taxon>eudicotyledons</taxon>
        <taxon>Gunneridae</taxon>
        <taxon>Pentapetalae</taxon>
        <taxon>rosids</taxon>
        <taxon>malvids</taxon>
        <taxon>Sapindales</taxon>
        <taxon>Meliaceae</taxon>
        <taxon>Melia</taxon>
    </lineage>
</organism>
<reference evidence="1 2" key="1">
    <citation type="journal article" date="2023" name="Science">
        <title>Complex scaffold remodeling in plant triterpene biosynthesis.</title>
        <authorList>
            <person name="De La Pena R."/>
            <person name="Hodgson H."/>
            <person name="Liu J.C."/>
            <person name="Stephenson M.J."/>
            <person name="Martin A.C."/>
            <person name="Owen C."/>
            <person name="Harkess A."/>
            <person name="Leebens-Mack J."/>
            <person name="Jimenez L.E."/>
            <person name="Osbourn A."/>
            <person name="Sattely E.S."/>
        </authorList>
    </citation>
    <scope>NUCLEOTIDE SEQUENCE [LARGE SCALE GENOMIC DNA]</scope>
    <source>
        <strain evidence="2">cv. JPN11</strain>
        <tissue evidence="1">Leaf</tissue>
    </source>
</reference>
<name>A0ACC1XLS3_MELAZ</name>
<dbReference type="EMBL" id="CM051402">
    <property type="protein sequence ID" value="KAJ4711285.1"/>
    <property type="molecule type" value="Genomic_DNA"/>
</dbReference>
<dbReference type="Proteomes" id="UP001164539">
    <property type="component" value="Chromosome 9"/>
</dbReference>
<accession>A0ACC1XLS3</accession>
<protein>
    <submittedName>
        <fullName evidence="1">Pentatricopeptide repeat-containing protein</fullName>
    </submittedName>
</protein>
<evidence type="ECO:0000313" key="1">
    <source>
        <dbReference type="EMBL" id="KAJ4711285.1"/>
    </source>
</evidence>
<evidence type="ECO:0000313" key="2">
    <source>
        <dbReference type="Proteomes" id="UP001164539"/>
    </source>
</evidence>
<comment type="caution">
    <text evidence="1">The sequence shown here is derived from an EMBL/GenBank/DDBJ whole genome shotgun (WGS) entry which is preliminary data.</text>
</comment>
<proteinExistence type="predicted"/>